<dbReference type="SUPFAM" id="SSF53474">
    <property type="entry name" value="alpha/beta-Hydrolases"/>
    <property type="match status" value="1"/>
</dbReference>
<proteinExistence type="predicted"/>
<dbReference type="EMBL" id="JAGGJU010000016">
    <property type="protein sequence ID" value="MBP1853286.1"/>
    <property type="molecule type" value="Genomic_DNA"/>
</dbReference>
<dbReference type="Proteomes" id="UP000759443">
    <property type="component" value="Unassembled WGS sequence"/>
</dbReference>
<evidence type="ECO:0000313" key="1">
    <source>
        <dbReference type="EMBL" id="MBP1853286.1"/>
    </source>
</evidence>
<dbReference type="Gene3D" id="3.40.50.1820">
    <property type="entry name" value="alpha/beta hydrolase"/>
    <property type="match status" value="1"/>
</dbReference>
<gene>
    <name evidence="1" type="ORF">J2Z17_004747</name>
</gene>
<dbReference type="InterPro" id="IPR029058">
    <property type="entry name" value="AB_hydrolase_fold"/>
</dbReference>
<dbReference type="PANTHER" id="PTHR33428:SF14">
    <property type="entry name" value="CARBOXYLESTERASE TYPE B DOMAIN-CONTAINING PROTEIN"/>
    <property type="match status" value="1"/>
</dbReference>
<dbReference type="GO" id="GO:0016787">
    <property type="term" value="F:hydrolase activity"/>
    <property type="evidence" value="ECO:0007669"/>
    <property type="project" value="UniProtKB-KW"/>
</dbReference>
<name>A0ABS4E5R1_9HYPH</name>
<dbReference type="PANTHER" id="PTHR33428">
    <property type="entry name" value="CHLOROPHYLLASE-2, CHLOROPLASTIC"/>
    <property type="match status" value="1"/>
</dbReference>
<dbReference type="RefSeq" id="WP_245224317.1">
    <property type="nucleotide sequence ID" value="NZ_JAGGJU010000016.1"/>
</dbReference>
<organism evidence="1 2">
    <name type="scientific">Rhizobium halophytocola</name>
    <dbReference type="NCBI Taxonomy" id="735519"/>
    <lineage>
        <taxon>Bacteria</taxon>
        <taxon>Pseudomonadati</taxon>
        <taxon>Pseudomonadota</taxon>
        <taxon>Alphaproteobacteria</taxon>
        <taxon>Hyphomicrobiales</taxon>
        <taxon>Rhizobiaceae</taxon>
        <taxon>Rhizobium/Agrobacterium group</taxon>
        <taxon>Rhizobium</taxon>
    </lineage>
</organism>
<evidence type="ECO:0000313" key="2">
    <source>
        <dbReference type="Proteomes" id="UP000759443"/>
    </source>
</evidence>
<reference evidence="1 2" key="1">
    <citation type="submission" date="2021-03" db="EMBL/GenBank/DDBJ databases">
        <title>Genomic Encyclopedia of Type Strains, Phase IV (KMG-IV): sequencing the most valuable type-strain genomes for metagenomic binning, comparative biology and taxonomic classification.</title>
        <authorList>
            <person name="Goeker M."/>
        </authorList>
    </citation>
    <scope>NUCLEOTIDE SEQUENCE [LARGE SCALE GENOMIC DNA]</scope>
    <source>
        <strain evidence="1 2">DSM 21600</strain>
    </source>
</reference>
<protein>
    <submittedName>
        <fullName evidence="1">Dienelactone hydrolase</fullName>
    </submittedName>
</protein>
<keyword evidence="1" id="KW-0378">Hydrolase</keyword>
<keyword evidence="2" id="KW-1185">Reference proteome</keyword>
<accession>A0ABS4E5R1</accession>
<comment type="caution">
    <text evidence="1">The sequence shown here is derived from an EMBL/GenBank/DDBJ whole genome shotgun (WGS) entry which is preliminary data.</text>
</comment>
<sequence length="339" mass="35146">MPHETSPAADRARELQNAGDHALIGRAAGLPAGAPVSVFSFAPVALDIPGRPVTLTLRVTAPATGTGLPILLLSHGQGRSNHLSSLNGYGPMAQFWASQGFVVLQPTHLSSKSLGLDPEGPGGPLFWRARVEDMSAILDRLDDVEAAVPGLAGRLDHGRIAVAGHSMGGHTAAMLLGATLVDPEDGRLVDLTDRRIRAGVLLAAPGNGGADLSTYAAQHYGFFSTVSFATMATPALVVASDDDVSPHLTVRGADWHADPWRLSPGPKSLFTMAGGGHCLGGISGYDTAETSDESPERVAVVQRMTLAWLKTQLGLADDAWQQAQAALAAIGGLGTVQEK</sequence>